<proteinExistence type="predicted"/>
<dbReference type="Proteomes" id="UP000436016">
    <property type="component" value="Unassembled WGS sequence"/>
</dbReference>
<gene>
    <name evidence="1" type="ORF">GSH16_00655</name>
</gene>
<evidence type="ECO:0000313" key="1">
    <source>
        <dbReference type="EMBL" id="MXU63936.1"/>
    </source>
</evidence>
<dbReference type="RefSeq" id="WP_160850928.1">
    <property type="nucleotide sequence ID" value="NZ_WUWG01000001.1"/>
</dbReference>
<dbReference type="AlphaFoldDB" id="A0A6B0TJ82"/>
<sequence length="89" mass="9286">MALALPWLAACAGSDPVPQDIVAFHDRAYAPANSCTSRMQARTGAARSAIQAELTAQGRSELVYLMTAGGARALCRVSRTGEISDFTAA</sequence>
<comment type="caution">
    <text evidence="1">The sequence shown here is derived from an EMBL/GenBank/DDBJ whole genome shotgun (WGS) entry which is preliminary data.</text>
</comment>
<organism evidence="1 2">
    <name type="scientific">Oceanomicrobium pacificus</name>
    <dbReference type="NCBI Taxonomy" id="2692916"/>
    <lineage>
        <taxon>Bacteria</taxon>
        <taxon>Pseudomonadati</taxon>
        <taxon>Pseudomonadota</taxon>
        <taxon>Alphaproteobacteria</taxon>
        <taxon>Rhodobacterales</taxon>
        <taxon>Paracoccaceae</taxon>
        <taxon>Oceanomicrobium</taxon>
    </lineage>
</organism>
<name>A0A6B0TJ82_9RHOB</name>
<reference evidence="1 2" key="1">
    <citation type="submission" date="2019-12" db="EMBL/GenBank/DDBJ databases">
        <title>Strain KN286 was isolated from seawater, which was collected from Caroline Seamount in the tropical western Pacific.</title>
        <authorList>
            <person name="Wang Q."/>
        </authorList>
    </citation>
    <scope>NUCLEOTIDE SEQUENCE [LARGE SCALE GENOMIC DNA]</scope>
    <source>
        <strain evidence="1 2">KN286</strain>
    </source>
</reference>
<accession>A0A6B0TJ82</accession>
<protein>
    <submittedName>
        <fullName evidence="1">Uncharacterized protein</fullName>
    </submittedName>
</protein>
<keyword evidence="2" id="KW-1185">Reference proteome</keyword>
<dbReference type="EMBL" id="WUWG01000001">
    <property type="protein sequence ID" value="MXU63936.1"/>
    <property type="molecule type" value="Genomic_DNA"/>
</dbReference>
<evidence type="ECO:0000313" key="2">
    <source>
        <dbReference type="Proteomes" id="UP000436016"/>
    </source>
</evidence>